<dbReference type="PANTHER" id="PTHR33700">
    <property type="entry name" value="MYB-LIKE PROTEIN X"/>
    <property type="match status" value="1"/>
</dbReference>
<feature type="transmembrane region" description="Helical" evidence="2">
    <location>
        <begin position="20"/>
        <end position="37"/>
    </location>
</feature>
<accession>A0A2P5XGZ4</accession>
<keyword evidence="2" id="KW-1133">Transmembrane helix</keyword>
<protein>
    <submittedName>
        <fullName evidence="3">Uncharacterized protein</fullName>
    </submittedName>
</protein>
<reference evidence="3 4" key="1">
    <citation type="submission" date="2015-01" db="EMBL/GenBank/DDBJ databases">
        <title>Genome of allotetraploid Gossypium barbadense reveals genomic plasticity and fiber elongation in cotton evolution.</title>
        <authorList>
            <person name="Chen X."/>
            <person name="Liu X."/>
            <person name="Zhao B."/>
            <person name="Zheng H."/>
            <person name="Hu Y."/>
            <person name="Lu G."/>
            <person name="Yang C."/>
            <person name="Chen J."/>
            <person name="Shan C."/>
            <person name="Zhang L."/>
            <person name="Zhou Y."/>
            <person name="Wang L."/>
            <person name="Guo W."/>
            <person name="Bai Y."/>
            <person name="Ruan J."/>
            <person name="Shangguan X."/>
            <person name="Mao Y."/>
            <person name="Jiang J."/>
            <person name="Zhu Y."/>
            <person name="Lei J."/>
            <person name="Kang H."/>
            <person name="Chen S."/>
            <person name="He X."/>
            <person name="Wang R."/>
            <person name="Wang Y."/>
            <person name="Chen J."/>
            <person name="Wang L."/>
            <person name="Yu S."/>
            <person name="Wang B."/>
            <person name="Wei J."/>
            <person name="Song S."/>
            <person name="Lu X."/>
            <person name="Gao Z."/>
            <person name="Gu W."/>
            <person name="Deng X."/>
            <person name="Ma D."/>
            <person name="Wang S."/>
            <person name="Liang W."/>
            <person name="Fang L."/>
            <person name="Cai C."/>
            <person name="Zhu X."/>
            <person name="Zhou B."/>
            <person name="Zhang Y."/>
            <person name="Chen Z."/>
            <person name="Xu S."/>
            <person name="Zhu R."/>
            <person name="Wang S."/>
            <person name="Zhang T."/>
            <person name="Zhao G."/>
        </authorList>
    </citation>
    <scope>NUCLEOTIDE SEQUENCE [LARGE SCALE GENOMIC DNA]</scope>
    <source>
        <strain evidence="4">cv. Xinhai21</strain>
        <tissue evidence="3">Leaf</tissue>
    </source>
</reference>
<feature type="compositionally biased region" description="Polar residues" evidence="1">
    <location>
        <begin position="291"/>
        <end position="311"/>
    </location>
</feature>
<feature type="compositionally biased region" description="Basic and acidic residues" evidence="1">
    <location>
        <begin position="72"/>
        <end position="94"/>
    </location>
</feature>
<sequence length="311" mass="34883">MFRLSPGRNQRSKGLKVKHALQICVLVGICIWLLYQVKHSGEKKAIYEKSGSDVVKLGRKDFPRSEGMTVTDARHKEEEEEESKNGDEDNKPEVTEDEGNGEVGGMHEHDNEIPEEGTEREEHRNDDNEETMENENKGNEETREGDNEEKENIKDSREKENKEIGEESNEMEKSEGEIENAGSSDDRVRDGIDGNNEEAREEHYKGDDASSEVVHDTQNETSGSENSNKAEQLENKDKNDREDETNSSEAANVGHEESNVQENGTAENNQESSNGNNEAESKEDAHPDTATELNENLTDTTHSSTENYAGK</sequence>
<organism evidence="3 4">
    <name type="scientific">Gossypium barbadense</name>
    <name type="common">Sea Island cotton</name>
    <name type="synonym">Hibiscus barbadensis</name>
    <dbReference type="NCBI Taxonomy" id="3634"/>
    <lineage>
        <taxon>Eukaryota</taxon>
        <taxon>Viridiplantae</taxon>
        <taxon>Streptophyta</taxon>
        <taxon>Embryophyta</taxon>
        <taxon>Tracheophyta</taxon>
        <taxon>Spermatophyta</taxon>
        <taxon>Magnoliopsida</taxon>
        <taxon>eudicotyledons</taxon>
        <taxon>Gunneridae</taxon>
        <taxon>Pentapetalae</taxon>
        <taxon>rosids</taxon>
        <taxon>malvids</taxon>
        <taxon>Malvales</taxon>
        <taxon>Malvaceae</taxon>
        <taxon>Malvoideae</taxon>
        <taxon>Gossypium</taxon>
    </lineage>
</organism>
<evidence type="ECO:0000313" key="4">
    <source>
        <dbReference type="Proteomes" id="UP000239757"/>
    </source>
</evidence>
<evidence type="ECO:0000256" key="2">
    <source>
        <dbReference type="SAM" id="Phobius"/>
    </source>
</evidence>
<feature type="compositionally biased region" description="Basic and acidic residues" evidence="1">
    <location>
        <begin position="184"/>
        <end position="218"/>
    </location>
</feature>
<proteinExistence type="predicted"/>
<evidence type="ECO:0000256" key="1">
    <source>
        <dbReference type="SAM" id="MobiDB-lite"/>
    </source>
</evidence>
<dbReference type="AlphaFoldDB" id="A0A2P5XGZ4"/>
<feature type="compositionally biased region" description="Basic and acidic residues" evidence="1">
    <location>
        <begin position="48"/>
        <end position="64"/>
    </location>
</feature>
<keyword evidence="2" id="KW-0472">Membrane</keyword>
<feature type="compositionally biased region" description="Low complexity" evidence="1">
    <location>
        <begin position="267"/>
        <end position="278"/>
    </location>
</feature>
<keyword evidence="2" id="KW-0812">Transmembrane</keyword>
<gene>
    <name evidence="3" type="ORF">GOBAR_AA18040</name>
</gene>
<feature type="compositionally biased region" description="Basic and acidic residues" evidence="1">
    <location>
        <begin position="231"/>
        <end position="241"/>
    </location>
</feature>
<dbReference type="EMBL" id="KZ664889">
    <property type="protein sequence ID" value="PPS02626.1"/>
    <property type="molecule type" value="Genomic_DNA"/>
</dbReference>
<feature type="compositionally biased region" description="Basic and acidic residues" evidence="1">
    <location>
        <begin position="134"/>
        <end position="176"/>
    </location>
</feature>
<name>A0A2P5XGZ4_GOSBA</name>
<feature type="compositionally biased region" description="Basic and acidic residues" evidence="1">
    <location>
        <begin position="279"/>
        <end position="289"/>
    </location>
</feature>
<feature type="region of interest" description="Disordered" evidence="1">
    <location>
        <begin position="48"/>
        <end position="311"/>
    </location>
</feature>
<dbReference type="OrthoDB" id="1928179at2759"/>
<dbReference type="PANTHER" id="PTHR33700:SF22">
    <property type="entry name" value="PROTEIN, PUTATIVE-RELATED"/>
    <property type="match status" value="1"/>
</dbReference>
<dbReference type="Proteomes" id="UP000239757">
    <property type="component" value="Unassembled WGS sequence"/>
</dbReference>
<feature type="compositionally biased region" description="Polar residues" evidence="1">
    <location>
        <begin position="219"/>
        <end position="230"/>
    </location>
</feature>
<evidence type="ECO:0000313" key="3">
    <source>
        <dbReference type="EMBL" id="PPS02626.1"/>
    </source>
</evidence>